<dbReference type="RefSeq" id="WP_063772276.1">
    <property type="nucleotide sequence ID" value="NZ_BJYZ01000061.1"/>
</dbReference>
<name>A0A512E2W5_9PROT</name>
<sequence length="338" mass="36933">MFDLPPSTRTADGLPRRVGVEIEFMGPGVREAASALAAGFGGIVIEEDPHAATVRGTRLGDITIELDLRHAHPQRHGRTLPVRLGRRSAALLGFALGRVVPRELITAPLPLDRLGEVDDVVAVLRRAGAEGRGSVRPGSSQLGSLGLHFNVDVQDVSAGNILAHLRAFMLLDPWLRAASFSSRSERLAAPPDFSSDYTRKVLSPDYRPDLAGFTDDYLAANPSRDRALDLLPLLLHLDARRVRSVLPREKISARAVFHYRLPQAHVGDAGWSIAADWNRWVAVERLAADPERLAELSRAWLLFKGEADTWIARPSTSHQIAPHQITQVQSAVLESTTA</sequence>
<dbReference type="Proteomes" id="UP000321523">
    <property type="component" value="Unassembled WGS sequence"/>
</dbReference>
<comment type="caution">
    <text evidence="1">The sequence shown here is derived from an EMBL/GenBank/DDBJ whole genome shotgun (WGS) entry which is preliminary data.</text>
</comment>
<evidence type="ECO:0000313" key="1">
    <source>
        <dbReference type="EMBL" id="GEO43069.1"/>
    </source>
</evidence>
<reference evidence="1 2" key="1">
    <citation type="submission" date="2019-07" db="EMBL/GenBank/DDBJ databases">
        <title>Whole genome shotgun sequence of Skermanella aerolata NBRC 106429.</title>
        <authorList>
            <person name="Hosoyama A."/>
            <person name="Uohara A."/>
            <person name="Ohji S."/>
            <person name="Ichikawa N."/>
        </authorList>
    </citation>
    <scope>NUCLEOTIDE SEQUENCE [LARGE SCALE GENOMIC DNA]</scope>
    <source>
        <strain evidence="1 2">NBRC 106429</strain>
    </source>
</reference>
<dbReference type="EMBL" id="BJYZ01000061">
    <property type="protein sequence ID" value="GEO43069.1"/>
    <property type="molecule type" value="Genomic_DNA"/>
</dbReference>
<accession>A0A512E2W5</accession>
<keyword evidence="2" id="KW-1185">Reference proteome</keyword>
<dbReference type="AlphaFoldDB" id="A0A512E2W5"/>
<evidence type="ECO:0000313" key="2">
    <source>
        <dbReference type="Proteomes" id="UP000321523"/>
    </source>
</evidence>
<dbReference type="Pfam" id="PF12224">
    <property type="entry name" value="Amidoligase_2"/>
    <property type="match status" value="1"/>
</dbReference>
<evidence type="ECO:0008006" key="3">
    <source>
        <dbReference type="Google" id="ProtNLM"/>
    </source>
</evidence>
<organism evidence="1 2">
    <name type="scientific">Skermanella aerolata</name>
    <dbReference type="NCBI Taxonomy" id="393310"/>
    <lineage>
        <taxon>Bacteria</taxon>
        <taxon>Pseudomonadati</taxon>
        <taxon>Pseudomonadota</taxon>
        <taxon>Alphaproteobacteria</taxon>
        <taxon>Rhodospirillales</taxon>
        <taxon>Azospirillaceae</taxon>
        <taxon>Skermanella</taxon>
    </lineage>
</organism>
<dbReference type="OrthoDB" id="5597599at2"/>
<dbReference type="InterPro" id="IPR022025">
    <property type="entry name" value="Amidoligase_2"/>
</dbReference>
<proteinExistence type="predicted"/>
<protein>
    <recommendedName>
        <fullName evidence="3">Amidoligase enzyme</fullName>
    </recommendedName>
</protein>
<gene>
    <name evidence="1" type="ORF">SAE02_72170</name>
</gene>